<reference evidence="1 2" key="1">
    <citation type="submission" date="2024-07" db="EMBL/GenBank/DDBJ databases">
        <title>Section-level genome sequencing and comparative genomics of Aspergillus sections Usti and Cavernicolus.</title>
        <authorList>
            <consortium name="Lawrence Berkeley National Laboratory"/>
            <person name="Nybo J.L."/>
            <person name="Vesth T.C."/>
            <person name="Theobald S."/>
            <person name="Frisvad J.C."/>
            <person name="Larsen T.O."/>
            <person name="Kjaerboelling I."/>
            <person name="Rothschild-Mancinelli K."/>
            <person name="Lyhne E.K."/>
            <person name="Kogle M.E."/>
            <person name="Barry K."/>
            <person name="Clum A."/>
            <person name="Na H."/>
            <person name="Ledsgaard L."/>
            <person name="Lin J."/>
            <person name="Lipzen A."/>
            <person name="Kuo A."/>
            <person name="Riley R."/>
            <person name="Mondo S."/>
            <person name="LaButti K."/>
            <person name="Haridas S."/>
            <person name="Pangalinan J."/>
            <person name="Salamov A.A."/>
            <person name="Simmons B.A."/>
            <person name="Magnuson J.K."/>
            <person name="Chen J."/>
            <person name="Drula E."/>
            <person name="Henrissat B."/>
            <person name="Wiebenga A."/>
            <person name="Lubbers R.J."/>
            <person name="Gomes A.C."/>
            <person name="Makela M.R."/>
            <person name="Stajich J."/>
            <person name="Grigoriev I.V."/>
            <person name="Mortensen U.H."/>
            <person name="De vries R.P."/>
            <person name="Baker S.E."/>
            <person name="Andersen M.R."/>
        </authorList>
    </citation>
    <scope>NUCLEOTIDE SEQUENCE [LARGE SCALE GENOMIC DNA]</scope>
    <source>
        <strain evidence="1 2">CBS 600.67</strain>
    </source>
</reference>
<gene>
    <name evidence="1" type="ORF">BDW59DRAFT_175394</name>
</gene>
<dbReference type="InterPro" id="IPR011330">
    <property type="entry name" value="Glyco_hydro/deAcase_b/a-brl"/>
</dbReference>
<dbReference type="PANTHER" id="PTHR47561">
    <property type="entry name" value="POLYSACCHARIDE DEACETYLASE FAMILY PROTEIN (AFU_ORTHOLOGUE AFUA_6G05030)"/>
    <property type="match status" value="1"/>
</dbReference>
<comment type="caution">
    <text evidence="1">The sequence shown here is derived from an EMBL/GenBank/DDBJ whole genome shotgun (WGS) entry which is preliminary data.</text>
</comment>
<dbReference type="Proteomes" id="UP001610335">
    <property type="component" value="Unassembled WGS sequence"/>
</dbReference>
<dbReference type="PANTHER" id="PTHR47561:SF1">
    <property type="entry name" value="POLYSACCHARIDE DEACETYLASE FAMILY PROTEIN (AFU_ORTHOLOGUE AFUA_6G05030)"/>
    <property type="match status" value="1"/>
</dbReference>
<dbReference type="SUPFAM" id="SSF88713">
    <property type="entry name" value="Glycoside hydrolase/deacetylase"/>
    <property type="match status" value="1"/>
</dbReference>
<sequence>MPKRALITYAVDVDACANWINTRDGSSIGATDVSRGIFGANAGTDRMLKLFADHDIKASWDAGHEIGLHGYTHEFVRFLTEEQERKQFTGKYPKGWVAPAWEVSPKTMSTLEDFGTEYDHSMLHHDCQPYYVADVPAGSNVHTDYSKDPDTWMKPMMEHKPTKVVETPGSWNVDGWPPINYTRRPGTHGFVNPRDVEVQWRDQFDFFYREYETFVVCISCHPQVSGKSNVILMHERLIEYLKPKEGVEFVTMAQVCDEFKSGKLEGVTIKAGVPA</sequence>
<dbReference type="Gene3D" id="3.20.20.370">
    <property type="entry name" value="Glycoside hydrolase/deacetylase"/>
    <property type="match status" value="1"/>
</dbReference>
<dbReference type="EMBL" id="JBFXLS010000090">
    <property type="protein sequence ID" value="KAL2817668.1"/>
    <property type="molecule type" value="Genomic_DNA"/>
</dbReference>
<keyword evidence="2" id="KW-1185">Reference proteome</keyword>
<evidence type="ECO:0000313" key="2">
    <source>
        <dbReference type="Proteomes" id="UP001610335"/>
    </source>
</evidence>
<accession>A0ABR4HQB3</accession>
<protein>
    <submittedName>
        <fullName evidence="1">Glucose 1-dehydrogenase</fullName>
    </submittedName>
</protein>
<organism evidence="1 2">
    <name type="scientific">Aspergillus cavernicola</name>
    <dbReference type="NCBI Taxonomy" id="176166"/>
    <lineage>
        <taxon>Eukaryota</taxon>
        <taxon>Fungi</taxon>
        <taxon>Dikarya</taxon>
        <taxon>Ascomycota</taxon>
        <taxon>Pezizomycotina</taxon>
        <taxon>Eurotiomycetes</taxon>
        <taxon>Eurotiomycetidae</taxon>
        <taxon>Eurotiales</taxon>
        <taxon>Aspergillaceae</taxon>
        <taxon>Aspergillus</taxon>
        <taxon>Aspergillus subgen. Nidulantes</taxon>
    </lineage>
</organism>
<name>A0ABR4HQB3_9EURO</name>
<evidence type="ECO:0000313" key="1">
    <source>
        <dbReference type="EMBL" id="KAL2817668.1"/>
    </source>
</evidence>
<proteinExistence type="predicted"/>